<accession>A0A8S1KFY7</accession>
<evidence type="ECO:0000259" key="6">
    <source>
        <dbReference type="PROSITE" id="PS50011"/>
    </source>
</evidence>
<name>A0A8S1KFY7_PARPR</name>
<dbReference type="PANTHER" id="PTHR43671">
    <property type="entry name" value="SERINE/THREONINE-PROTEIN KINASE NEK"/>
    <property type="match status" value="1"/>
</dbReference>
<sequence>MAQVLKQKKERFDAQRHKIRKYAFQKVCLPSVVWFIYKGGPLISDVGVSSTIQKQHNVYQFCGYYGYMAPEIFISEEDKSKQYDEKCDVFSLGCLIYELYRKLIQQELLLNLSFQAIMYYDKTLEKYINQ</sequence>
<dbReference type="InterPro" id="IPR000719">
    <property type="entry name" value="Prot_kinase_dom"/>
</dbReference>
<dbReference type="EMBL" id="CAJJDM010000017">
    <property type="protein sequence ID" value="CAD8053143.1"/>
    <property type="molecule type" value="Genomic_DNA"/>
</dbReference>
<dbReference type="PROSITE" id="PS50011">
    <property type="entry name" value="PROTEIN_KINASE_DOM"/>
    <property type="match status" value="1"/>
</dbReference>
<dbReference type="EC" id="2.7.11.1" evidence="1"/>
<protein>
    <recommendedName>
        <fullName evidence="1">non-specific serine/threonine protein kinase</fullName>
        <ecNumber evidence="1">2.7.11.1</ecNumber>
    </recommendedName>
</protein>
<dbReference type="PANTHER" id="PTHR43671:SF13">
    <property type="entry name" value="SERINE_THREONINE-PROTEIN KINASE NEK2"/>
    <property type="match status" value="1"/>
</dbReference>
<evidence type="ECO:0000256" key="2">
    <source>
        <dbReference type="ARBA" id="ARBA00022679"/>
    </source>
</evidence>
<keyword evidence="5" id="KW-0067">ATP-binding</keyword>
<feature type="domain" description="Protein kinase" evidence="6">
    <location>
        <begin position="1"/>
        <end position="130"/>
    </location>
</feature>
<comment type="caution">
    <text evidence="7">The sequence shown here is derived from an EMBL/GenBank/DDBJ whole genome shotgun (WGS) entry which is preliminary data.</text>
</comment>
<gene>
    <name evidence="7" type="ORF">PPRIM_AZ9-3.1.T0200180</name>
</gene>
<organism evidence="7 8">
    <name type="scientific">Paramecium primaurelia</name>
    <dbReference type="NCBI Taxonomy" id="5886"/>
    <lineage>
        <taxon>Eukaryota</taxon>
        <taxon>Sar</taxon>
        <taxon>Alveolata</taxon>
        <taxon>Ciliophora</taxon>
        <taxon>Intramacronucleata</taxon>
        <taxon>Oligohymenophorea</taxon>
        <taxon>Peniculida</taxon>
        <taxon>Parameciidae</taxon>
        <taxon>Paramecium</taxon>
    </lineage>
</organism>
<proteinExistence type="predicted"/>
<keyword evidence="8" id="KW-1185">Reference proteome</keyword>
<dbReference type="GO" id="GO:0005524">
    <property type="term" value="F:ATP binding"/>
    <property type="evidence" value="ECO:0007669"/>
    <property type="project" value="UniProtKB-KW"/>
</dbReference>
<dbReference type="AlphaFoldDB" id="A0A8S1KFY7"/>
<evidence type="ECO:0000256" key="1">
    <source>
        <dbReference type="ARBA" id="ARBA00012513"/>
    </source>
</evidence>
<evidence type="ECO:0000256" key="3">
    <source>
        <dbReference type="ARBA" id="ARBA00022741"/>
    </source>
</evidence>
<evidence type="ECO:0000256" key="4">
    <source>
        <dbReference type="ARBA" id="ARBA00022777"/>
    </source>
</evidence>
<keyword evidence="3" id="KW-0547">Nucleotide-binding</keyword>
<evidence type="ECO:0000313" key="7">
    <source>
        <dbReference type="EMBL" id="CAD8053143.1"/>
    </source>
</evidence>
<dbReference type="Pfam" id="PF00069">
    <property type="entry name" value="Pkinase"/>
    <property type="match status" value="1"/>
</dbReference>
<dbReference type="InterPro" id="IPR050660">
    <property type="entry name" value="NEK_Ser/Thr_kinase"/>
</dbReference>
<keyword evidence="2" id="KW-0808">Transferase</keyword>
<keyword evidence="4" id="KW-0418">Kinase</keyword>
<evidence type="ECO:0000256" key="5">
    <source>
        <dbReference type="ARBA" id="ARBA00022840"/>
    </source>
</evidence>
<dbReference type="Proteomes" id="UP000688137">
    <property type="component" value="Unassembled WGS sequence"/>
</dbReference>
<dbReference type="GO" id="GO:0004674">
    <property type="term" value="F:protein serine/threonine kinase activity"/>
    <property type="evidence" value="ECO:0007669"/>
    <property type="project" value="UniProtKB-EC"/>
</dbReference>
<reference evidence="7" key="1">
    <citation type="submission" date="2021-01" db="EMBL/GenBank/DDBJ databases">
        <authorList>
            <consortium name="Genoscope - CEA"/>
            <person name="William W."/>
        </authorList>
    </citation>
    <scope>NUCLEOTIDE SEQUENCE</scope>
</reference>
<evidence type="ECO:0000313" key="8">
    <source>
        <dbReference type="Proteomes" id="UP000688137"/>
    </source>
</evidence>